<proteinExistence type="predicted"/>
<evidence type="ECO:0000256" key="1">
    <source>
        <dbReference type="SAM" id="MobiDB-lite"/>
    </source>
</evidence>
<dbReference type="Proteomes" id="UP001152795">
    <property type="component" value="Unassembled WGS sequence"/>
</dbReference>
<feature type="region of interest" description="Disordered" evidence="1">
    <location>
        <begin position="113"/>
        <end position="154"/>
    </location>
</feature>
<accession>A0A6S7HPB5</accession>
<dbReference type="EMBL" id="CACRXK020005730">
    <property type="protein sequence ID" value="CAB4007214.1"/>
    <property type="molecule type" value="Genomic_DNA"/>
</dbReference>
<gene>
    <name evidence="2" type="ORF">PACLA_8A035695</name>
</gene>
<protein>
    <submittedName>
        <fullName evidence="2">Uncharacterized protein</fullName>
    </submittedName>
</protein>
<comment type="caution">
    <text evidence="2">The sequence shown here is derived from an EMBL/GenBank/DDBJ whole genome shotgun (WGS) entry which is preliminary data.</text>
</comment>
<dbReference type="AlphaFoldDB" id="A0A6S7HPB5"/>
<evidence type="ECO:0000313" key="3">
    <source>
        <dbReference type="Proteomes" id="UP001152795"/>
    </source>
</evidence>
<dbReference type="OrthoDB" id="10407191at2759"/>
<organism evidence="2 3">
    <name type="scientific">Paramuricea clavata</name>
    <name type="common">Red gorgonian</name>
    <name type="synonym">Violescent sea-whip</name>
    <dbReference type="NCBI Taxonomy" id="317549"/>
    <lineage>
        <taxon>Eukaryota</taxon>
        <taxon>Metazoa</taxon>
        <taxon>Cnidaria</taxon>
        <taxon>Anthozoa</taxon>
        <taxon>Octocorallia</taxon>
        <taxon>Malacalcyonacea</taxon>
        <taxon>Plexauridae</taxon>
        <taxon>Paramuricea</taxon>
    </lineage>
</organism>
<keyword evidence="3" id="KW-1185">Reference proteome</keyword>
<feature type="region of interest" description="Disordered" evidence="1">
    <location>
        <begin position="1"/>
        <end position="40"/>
    </location>
</feature>
<reference evidence="2" key="1">
    <citation type="submission" date="2020-04" db="EMBL/GenBank/DDBJ databases">
        <authorList>
            <person name="Alioto T."/>
            <person name="Alioto T."/>
            <person name="Gomez Garrido J."/>
        </authorList>
    </citation>
    <scope>NUCLEOTIDE SEQUENCE</scope>
    <source>
        <strain evidence="2">A484AB</strain>
    </source>
</reference>
<name>A0A6S7HPB5_PARCT</name>
<evidence type="ECO:0000313" key="2">
    <source>
        <dbReference type="EMBL" id="CAB4007214.1"/>
    </source>
</evidence>
<feature type="compositionally biased region" description="Basic and acidic residues" evidence="1">
    <location>
        <begin position="7"/>
        <end position="35"/>
    </location>
</feature>
<feature type="compositionally biased region" description="Polar residues" evidence="1">
    <location>
        <begin position="123"/>
        <end position="134"/>
    </location>
</feature>
<sequence>MKRRKGKESWEEFERRVGLKRSGEEDRNRAPEKRALGKIPNDILVQRMSTTPSGRLKKYEPLDTRDFVSFSDYEELSIENIKDACEEFYSAPAGSCDILASDRGPSCTKIRFLPPAEHDRPQQSRVQGSNSAPISPSKIGEIDGHHPETPSPKLARTVYPKSVSIGDLLRAGKLVRPPQLTTLSLEMFDVEKCEWIKNPLTLSIEIEETKFDSGWTFLLFKYENKT</sequence>